<proteinExistence type="predicted"/>
<protein>
    <submittedName>
        <fullName evidence="1">Uncharacterized protein</fullName>
    </submittedName>
</protein>
<reference evidence="1 2" key="1">
    <citation type="submission" date="2018-12" db="EMBL/GenBank/DDBJ databases">
        <title>Streptomyces griseoviridis F1-27 complete genome.</title>
        <authorList>
            <person name="Mariita R.M."/>
            <person name="Sello J.K."/>
        </authorList>
    </citation>
    <scope>NUCLEOTIDE SEQUENCE [LARGE SCALE GENOMIC DNA]</scope>
    <source>
        <strain evidence="1 2">F1-27</strain>
    </source>
</reference>
<dbReference type="KEGG" id="sgd:ELQ87_23335"/>
<accession>A0A3S9ZGI7</accession>
<gene>
    <name evidence="1" type="ORF">ELQ87_23335</name>
</gene>
<dbReference type="EMBL" id="CP034687">
    <property type="protein sequence ID" value="AZS86862.1"/>
    <property type="molecule type" value="Genomic_DNA"/>
</dbReference>
<evidence type="ECO:0000313" key="1">
    <source>
        <dbReference type="EMBL" id="AZS86862.1"/>
    </source>
</evidence>
<name>A0A3S9ZGI7_STRGD</name>
<dbReference type="OrthoDB" id="4260375at2"/>
<dbReference type="Proteomes" id="UP000271291">
    <property type="component" value="Chromosome"/>
</dbReference>
<evidence type="ECO:0000313" key="2">
    <source>
        <dbReference type="Proteomes" id="UP000271291"/>
    </source>
</evidence>
<sequence>MLHQLGHVRPSSVFRVPVMWPLPFRLNDTSEITSVLLRASQAEICYWAPYSLCGTKAVR</sequence>
<organism evidence="1 2">
    <name type="scientific">Streptomyces griseoviridis</name>
    <dbReference type="NCBI Taxonomy" id="45398"/>
    <lineage>
        <taxon>Bacteria</taxon>
        <taxon>Bacillati</taxon>
        <taxon>Actinomycetota</taxon>
        <taxon>Actinomycetes</taxon>
        <taxon>Kitasatosporales</taxon>
        <taxon>Streptomycetaceae</taxon>
        <taxon>Streptomyces</taxon>
    </lineage>
</organism>
<dbReference type="AlphaFoldDB" id="A0A3S9ZGI7"/>